<name>A0A0W0VCU5_9GAMM</name>
<dbReference type="Proteomes" id="UP000055035">
    <property type="component" value="Unassembled WGS sequence"/>
</dbReference>
<dbReference type="AlphaFoldDB" id="A0A0W0VCU5"/>
<proteinExistence type="predicted"/>
<protein>
    <submittedName>
        <fullName evidence="1">Uncharacterized protein</fullName>
    </submittedName>
</protein>
<evidence type="ECO:0000313" key="2">
    <source>
        <dbReference type="Proteomes" id="UP000055035"/>
    </source>
</evidence>
<sequence>MPLPVKAIRYGQLKPKTAGLAVPTSGHEVIKVEFEDTDGQIKTGFYKELVPEGKGDGSYPEILAKYVVAASVLFRLALGDRAAEDRLVFDSEGRIKGTLSVAAENYKPLHCSGQSLPADPQERELVCPSVETLLKYNVAELFASIWGRMFCDDRHPGNFSLNVLIDWDMTLYQYTSFMKGKRVVDGLIKELPQKSMKLMSKQLNDFPIVEGRTHYPTNAIPENGNILKRFQSYAEFQKLAANPAIQTENGSICFQEQLFSALLKELITFDPEMLRERLKEYIGEELTLDYTSLPQEKSEGLAQAYPHLFNKDTDKKPFLDHIMDVFQLEYNEFYKTVVLYPGCPKNKSGVAVPGFNRFLRNKPSAFTKAIEWALAMNARMEKAWADFCKYKQEEEPLLAALDVYAIPPEGRYNLKKMQQRYHQVWRDSHTPTIRAIIADGHNLIHELACSLGSQSINLNTNQEVDNDGLGLLSESFQLLGEPELLTESSDIDSNSSEGLKQGLKALEELFFSFQNNTKQYFLVKRDELSPENNQAYCDAISDLIREAQNKILPYFIGTGWARKFGYCIKNMEKFYQGLHFQRHLISTDAPLSEGAAHDYSALLTRLHTDEEVVNSCLKTLFSWVNTIPRETFNNMILGIIQEYQPPFYALWAQRYRGPVVEAYLKSSKQDCANRLAWILSDGGTEITSLNTHIMKALIPIMLDATQAQLEIDLLSVRNAVEHDAFNGKYYAERAQTFVKKDKAFEITVSEKRIDSFCELLFSWAAKQPSPHIRQIVKDALKAYTPSSLNFFSGKNRQSEIEAYLKEVPRPDNAKLLALIFKKGKHQASSLNVILLDLLIKKMKDSLSSTKVREELGISNTHILSDILPKHYSQYSEHLQRYASHLKYDESSEHSAVIH</sequence>
<dbReference type="RefSeq" id="WP_058471661.1">
    <property type="nucleotide sequence ID" value="NZ_CAAAIC010000001.1"/>
</dbReference>
<reference evidence="1 2" key="1">
    <citation type="submission" date="2015-11" db="EMBL/GenBank/DDBJ databases">
        <title>Genomic analysis of 38 Legionella species identifies large and diverse effector repertoires.</title>
        <authorList>
            <person name="Burstein D."/>
            <person name="Amaro F."/>
            <person name="Zusman T."/>
            <person name="Lifshitz Z."/>
            <person name="Cohen O."/>
            <person name="Gilbert J.A."/>
            <person name="Pupko T."/>
            <person name="Shuman H.A."/>
            <person name="Segal G."/>
        </authorList>
    </citation>
    <scope>NUCLEOTIDE SEQUENCE [LARGE SCALE GENOMIC DNA]</scope>
    <source>
        <strain evidence="1 2">BL-540</strain>
    </source>
</reference>
<dbReference type="OrthoDB" id="5649225at2"/>
<evidence type="ECO:0000313" key="1">
    <source>
        <dbReference type="EMBL" id="KTD17957.1"/>
    </source>
</evidence>
<dbReference type="EMBL" id="LNYJ01000011">
    <property type="protein sequence ID" value="KTD17957.1"/>
    <property type="molecule type" value="Genomic_DNA"/>
</dbReference>
<comment type="caution">
    <text evidence="1">The sequence shown here is derived from an EMBL/GenBank/DDBJ whole genome shotgun (WGS) entry which is preliminary data.</text>
</comment>
<organism evidence="1 2">
    <name type="scientific">Legionella jordanis</name>
    <dbReference type="NCBI Taxonomy" id="456"/>
    <lineage>
        <taxon>Bacteria</taxon>
        <taxon>Pseudomonadati</taxon>
        <taxon>Pseudomonadota</taxon>
        <taxon>Gammaproteobacteria</taxon>
        <taxon>Legionellales</taxon>
        <taxon>Legionellaceae</taxon>
        <taxon>Legionella</taxon>
    </lineage>
</organism>
<dbReference type="PATRIC" id="fig|456.5.peg.2439"/>
<keyword evidence="2" id="KW-1185">Reference proteome</keyword>
<gene>
    <name evidence="1" type="ORF">Ljor_2263</name>
</gene>
<accession>A0A0W0VCU5</accession>